<name>A0A9N9QUU5_9NEOP</name>
<dbReference type="Proteomes" id="UP001153714">
    <property type="component" value="Chromosome 11"/>
</dbReference>
<accession>A0A9N9QUU5</accession>
<evidence type="ECO:0000313" key="2">
    <source>
        <dbReference type="Proteomes" id="UP001153714"/>
    </source>
</evidence>
<protein>
    <submittedName>
        <fullName evidence="1">Uncharacterized protein</fullName>
    </submittedName>
</protein>
<keyword evidence="2" id="KW-1185">Reference proteome</keyword>
<evidence type="ECO:0000313" key="1">
    <source>
        <dbReference type="EMBL" id="CAG9783762.1"/>
    </source>
</evidence>
<organism evidence="1 2">
    <name type="scientific">Diatraea saccharalis</name>
    <name type="common">sugarcane borer</name>
    <dbReference type="NCBI Taxonomy" id="40085"/>
    <lineage>
        <taxon>Eukaryota</taxon>
        <taxon>Metazoa</taxon>
        <taxon>Ecdysozoa</taxon>
        <taxon>Arthropoda</taxon>
        <taxon>Hexapoda</taxon>
        <taxon>Insecta</taxon>
        <taxon>Pterygota</taxon>
        <taxon>Neoptera</taxon>
        <taxon>Endopterygota</taxon>
        <taxon>Lepidoptera</taxon>
        <taxon>Glossata</taxon>
        <taxon>Ditrysia</taxon>
        <taxon>Pyraloidea</taxon>
        <taxon>Crambidae</taxon>
        <taxon>Crambinae</taxon>
        <taxon>Diatraea</taxon>
    </lineage>
</organism>
<reference evidence="1" key="2">
    <citation type="submission" date="2022-10" db="EMBL/GenBank/DDBJ databases">
        <authorList>
            <consortium name="ENA_rothamsted_submissions"/>
            <consortium name="culmorum"/>
            <person name="King R."/>
        </authorList>
    </citation>
    <scope>NUCLEOTIDE SEQUENCE</scope>
</reference>
<dbReference type="EMBL" id="OU893342">
    <property type="protein sequence ID" value="CAG9783762.1"/>
    <property type="molecule type" value="Genomic_DNA"/>
</dbReference>
<proteinExistence type="predicted"/>
<dbReference type="OrthoDB" id="7489106at2759"/>
<reference evidence="1" key="1">
    <citation type="submission" date="2021-12" db="EMBL/GenBank/DDBJ databases">
        <authorList>
            <person name="King R."/>
        </authorList>
    </citation>
    <scope>NUCLEOTIDE SEQUENCE</scope>
</reference>
<sequence length="185" mass="20114">MVNDISRPKNRPAVMTRQHLSVCKIDLYKVKETAKRSIEMGYKQGWRAGGSPKLVSARKRIGRAGATGAPAATALDATPHVAALNRTRSHTPLGKAAFRQQTAGVSRHVLPKATRLVSRSLPLQLGTRGTHASPVTTNRPAATTCTPIYRNTRLRRPIALHATFLAWDGHDQLTLTTDSPTCLKP</sequence>
<gene>
    <name evidence="1" type="ORF">DIATSA_LOCUS1908</name>
</gene>
<dbReference type="AlphaFoldDB" id="A0A9N9QUU5"/>